<accession>A0AA39JN54</accession>
<proteinExistence type="predicted"/>
<dbReference type="AlphaFoldDB" id="A0AA39JN54"/>
<evidence type="ECO:0000313" key="2">
    <source>
        <dbReference type="Proteomes" id="UP001175226"/>
    </source>
</evidence>
<comment type="caution">
    <text evidence="1">The sequence shown here is derived from an EMBL/GenBank/DDBJ whole genome shotgun (WGS) entry which is preliminary data.</text>
</comment>
<reference evidence="1" key="1">
    <citation type="submission" date="2023-06" db="EMBL/GenBank/DDBJ databases">
        <authorList>
            <consortium name="Lawrence Berkeley National Laboratory"/>
            <person name="Ahrendt S."/>
            <person name="Sahu N."/>
            <person name="Indic B."/>
            <person name="Wong-Bajracharya J."/>
            <person name="Merenyi Z."/>
            <person name="Ke H.-M."/>
            <person name="Monk M."/>
            <person name="Kocsube S."/>
            <person name="Drula E."/>
            <person name="Lipzen A."/>
            <person name="Balint B."/>
            <person name="Henrissat B."/>
            <person name="Andreopoulos B."/>
            <person name="Martin F.M."/>
            <person name="Harder C.B."/>
            <person name="Rigling D."/>
            <person name="Ford K.L."/>
            <person name="Foster G.D."/>
            <person name="Pangilinan J."/>
            <person name="Papanicolaou A."/>
            <person name="Barry K."/>
            <person name="LaButti K."/>
            <person name="Viragh M."/>
            <person name="Koriabine M."/>
            <person name="Yan M."/>
            <person name="Riley R."/>
            <person name="Champramary S."/>
            <person name="Plett K.L."/>
            <person name="Tsai I.J."/>
            <person name="Slot J."/>
            <person name="Sipos G."/>
            <person name="Plett J."/>
            <person name="Nagy L.G."/>
            <person name="Grigoriev I.V."/>
        </authorList>
    </citation>
    <scope>NUCLEOTIDE SEQUENCE</scope>
    <source>
        <strain evidence="1">FPL87.14</strain>
    </source>
</reference>
<protein>
    <submittedName>
        <fullName evidence="1">Uncharacterized protein</fullName>
    </submittedName>
</protein>
<organism evidence="1 2">
    <name type="scientific">Armillaria borealis</name>
    <dbReference type="NCBI Taxonomy" id="47425"/>
    <lineage>
        <taxon>Eukaryota</taxon>
        <taxon>Fungi</taxon>
        <taxon>Dikarya</taxon>
        <taxon>Basidiomycota</taxon>
        <taxon>Agaricomycotina</taxon>
        <taxon>Agaricomycetes</taxon>
        <taxon>Agaricomycetidae</taxon>
        <taxon>Agaricales</taxon>
        <taxon>Marasmiineae</taxon>
        <taxon>Physalacriaceae</taxon>
        <taxon>Armillaria</taxon>
    </lineage>
</organism>
<gene>
    <name evidence="1" type="ORF">EV421DRAFT_1902188</name>
</gene>
<evidence type="ECO:0000313" key="1">
    <source>
        <dbReference type="EMBL" id="KAK0445822.1"/>
    </source>
</evidence>
<sequence length="284" mass="31563">MSSMFFMQLGAVESPARGMMSRLPGFATPPAMLTEIGAEALRTMYAMYIYPQMLTPKSLELPLSQESHVNSEISHRSDMTMAQPETMHVRPQATQAFGPGCASSSSSAQAAADDSEKFIKWLDVVLGHHFGADIQDHTVRKESGEYGTTYMAFLNNCLLLIVYKALYPTGNQTTEFTFQNKMYWIHRHDVGRTLIGSFNTANNHMSHISNANRALKSLCAAAEDKLIPQDKSFKRHLEALLGDTVLGPRSTYRDTSSAEYNAVTMLLGHMNDTGKEIRKRLGEV</sequence>
<keyword evidence="2" id="KW-1185">Reference proteome</keyword>
<dbReference type="EMBL" id="JAUEPT010000015">
    <property type="protein sequence ID" value="KAK0445822.1"/>
    <property type="molecule type" value="Genomic_DNA"/>
</dbReference>
<dbReference type="Proteomes" id="UP001175226">
    <property type="component" value="Unassembled WGS sequence"/>
</dbReference>
<name>A0AA39JN54_9AGAR</name>